<evidence type="ECO:0000259" key="1">
    <source>
        <dbReference type="Pfam" id="PF01872"/>
    </source>
</evidence>
<dbReference type="PANTHER" id="PTHR38011:SF2">
    <property type="entry name" value="BIFUNCTIONAL DEAMINASE-REDUCTASE DOMAIN PROTEIN"/>
    <property type="match status" value="1"/>
</dbReference>
<name>A0ABV7Z4Y6_9DEIO</name>
<feature type="domain" description="Bacterial bifunctional deaminase-reductase C-terminal" evidence="1">
    <location>
        <begin position="3"/>
        <end position="167"/>
    </location>
</feature>
<keyword evidence="3" id="KW-1185">Reference proteome</keyword>
<dbReference type="SUPFAM" id="SSF53597">
    <property type="entry name" value="Dihydrofolate reductase-like"/>
    <property type="match status" value="1"/>
</dbReference>
<evidence type="ECO:0000313" key="2">
    <source>
        <dbReference type="EMBL" id="MFC3832143.1"/>
    </source>
</evidence>
<organism evidence="2 3">
    <name type="scientific">Deinococcus rufus</name>
    <dbReference type="NCBI Taxonomy" id="2136097"/>
    <lineage>
        <taxon>Bacteria</taxon>
        <taxon>Thermotogati</taxon>
        <taxon>Deinococcota</taxon>
        <taxon>Deinococci</taxon>
        <taxon>Deinococcales</taxon>
        <taxon>Deinococcaceae</taxon>
        <taxon>Deinococcus</taxon>
    </lineage>
</organism>
<reference evidence="3" key="1">
    <citation type="journal article" date="2019" name="Int. J. Syst. Evol. Microbiol.">
        <title>The Global Catalogue of Microorganisms (GCM) 10K type strain sequencing project: providing services to taxonomists for standard genome sequencing and annotation.</title>
        <authorList>
            <consortium name="The Broad Institute Genomics Platform"/>
            <consortium name="The Broad Institute Genome Sequencing Center for Infectious Disease"/>
            <person name="Wu L."/>
            <person name="Ma J."/>
        </authorList>
    </citation>
    <scope>NUCLEOTIDE SEQUENCE [LARGE SCALE GENOMIC DNA]</scope>
    <source>
        <strain evidence="3">CCTCC AB 2017081</strain>
    </source>
</reference>
<dbReference type="InterPro" id="IPR050765">
    <property type="entry name" value="Riboflavin_Biosynth_HTPR"/>
</dbReference>
<dbReference type="EMBL" id="JBHRZG010000004">
    <property type="protein sequence ID" value="MFC3832143.1"/>
    <property type="molecule type" value="Genomic_DNA"/>
</dbReference>
<protein>
    <submittedName>
        <fullName evidence="2">Dihydrofolate reductase family protein</fullName>
    </submittedName>
</protein>
<sequence>MRSIIASLFITLDGVTEEPGDWQETFDEDMAAALAARLARSDTVVMGRGTYEYWAPYWPTATHEPYASFINGTPKYVASTTLKDVQWGTYDNIAVLDGDLADALAALRRQPGRDISVEASPTLVAWLLEQGLLDELQLFVHNVVAARGTRLFPQGGTLKRLTLTDSVISRSGVAILTYRPRPATG</sequence>
<dbReference type="PANTHER" id="PTHR38011">
    <property type="entry name" value="DIHYDROFOLATE REDUCTASE FAMILY PROTEIN (AFU_ORTHOLOGUE AFUA_8G06820)"/>
    <property type="match status" value="1"/>
</dbReference>
<dbReference type="RefSeq" id="WP_295816876.1">
    <property type="nucleotide sequence ID" value="NZ_JBHRZG010000004.1"/>
</dbReference>
<accession>A0ABV7Z4Y6</accession>
<dbReference type="InterPro" id="IPR002734">
    <property type="entry name" value="RibDG_C"/>
</dbReference>
<gene>
    <name evidence="2" type="ORF">ACFOSB_04680</name>
</gene>
<proteinExistence type="predicted"/>
<evidence type="ECO:0000313" key="3">
    <source>
        <dbReference type="Proteomes" id="UP001595803"/>
    </source>
</evidence>
<comment type="caution">
    <text evidence="2">The sequence shown here is derived from an EMBL/GenBank/DDBJ whole genome shotgun (WGS) entry which is preliminary data.</text>
</comment>
<dbReference type="Gene3D" id="3.40.430.10">
    <property type="entry name" value="Dihydrofolate Reductase, subunit A"/>
    <property type="match status" value="1"/>
</dbReference>
<dbReference type="InterPro" id="IPR024072">
    <property type="entry name" value="DHFR-like_dom_sf"/>
</dbReference>
<dbReference type="Proteomes" id="UP001595803">
    <property type="component" value="Unassembled WGS sequence"/>
</dbReference>
<dbReference type="Pfam" id="PF01872">
    <property type="entry name" value="RibD_C"/>
    <property type="match status" value="1"/>
</dbReference>